<dbReference type="PANTHER" id="PTHR14418:SF5">
    <property type="entry name" value="CONDENSIN COMPLEX SUBUNIT 3"/>
    <property type="match status" value="1"/>
</dbReference>
<accession>A0AAD1U8G4</accession>
<dbReference type="Proteomes" id="UP001295684">
    <property type="component" value="Unassembled WGS sequence"/>
</dbReference>
<dbReference type="InterPro" id="IPR016024">
    <property type="entry name" value="ARM-type_fold"/>
</dbReference>
<gene>
    <name evidence="3" type="ORF">ECRASSUSDP1_LOCUS5643</name>
</gene>
<proteinExistence type="predicted"/>
<dbReference type="SUPFAM" id="SSF48371">
    <property type="entry name" value="ARM repeat"/>
    <property type="match status" value="1"/>
</dbReference>
<feature type="compositionally biased region" description="Acidic residues" evidence="2">
    <location>
        <begin position="15"/>
        <end position="28"/>
    </location>
</feature>
<feature type="region of interest" description="Disordered" evidence="2">
    <location>
        <begin position="1214"/>
        <end position="1239"/>
    </location>
</feature>
<feature type="compositionally biased region" description="Acidic residues" evidence="2">
    <location>
        <begin position="1361"/>
        <end position="1371"/>
    </location>
</feature>
<dbReference type="PANTHER" id="PTHR14418">
    <property type="entry name" value="CONDENSIN COMPLEX SUBUNIT 3-RELATED"/>
    <property type="match status" value="1"/>
</dbReference>
<comment type="caution">
    <text evidence="3">The sequence shown here is derived from an EMBL/GenBank/DDBJ whole genome shotgun (WGS) entry which is preliminary data.</text>
</comment>
<keyword evidence="1" id="KW-0175">Coiled coil</keyword>
<evidence type="ECO:0000313" key="3">
    <source>
        <dbReference type="EMBL" id="CAI2364300.1"/>
    </source>
</evidence>
<keyword evidence="4" id="KW-1185">Reference proteome</keyword>
<dbReference type="GO" id="GO:0000793">
    <property type="term" value="C:condensed chromosome"/>
    <property type="evidence" value="ECO:0007669"/>
    <property type="project" value="TreeGrafter"/>
</dbReference>
<protein>
    <submittedName>
        <fullName evidence="3">Uncharacterized protein</fullName>
    </submittedName>
</protein>
<reference evidence="3" key="1">
    <citation type="submission" date="2023-07" db="EMBL/GenBank/DDBJ databases">
        <authorList>
            <consortium name="AG Swart"/>
            <person name="Singh M."/>
            <person name="Singh A."/>
            <person name="Seah K."/>
            <person name="Emmerich C."/>
        </authorList>
    </citation>
    <scope>NUCLEOTIDE SEQUENCE</scope>
    <source>
        <strain evidence="3">DP1</strain>
    </source>
</reference>
<dbReference type="GO" id="GO:0007076">
    <property type="term" value="P:mitotic chromosome condensation"/>
    <property type="evidence" value="ECO:0007669"/>
    <property type="project" value="InterPro"/>
</dbReference>
<dbReference type="EMBL" id="CAMPGE010005446">
    <property type="protein sequence ID" value="CAI2364300.1"/>
    <property type="molecule type" value="Genomic_DNA"/>
</dbReference>
<organism evidence="3 4">
    <name type="scientific">Euplotes crassus</name>
    <dbReference type="NCBI Taxonomy" id="5936"/>
    <lineage>
        <taxon>Eukaryota</taxon>
        <taxon>Sar</taxon>
        <taxon>Alveolata</taxon>
        <taxon>Ciliophora</taxon>
        <taxon>Intramacronucleata</taxon>
        <taxon>Spirotrichea</taxon>
        <taxon>Hypotrichia</taxon>
        <taxon>Euplotida</taxon>
        <taxon>Euplotidae</taxon>
        <taxon>Moneuplotes</taxon>
    </lineage>
</organism>
<evidence type="ECO:0000256" key="2">
    <source>
        <dbReference type="SAM" id="MobiDB-lite"/>
    </source>
</evidence>
<dbReference type="InterPro" id="IPR027165">
    <property type="entry name" value="CND3"/>
</dbReference>
<feature type="region of interest" description="Disordered" evidence="2">
    <location>
        <begin position="1316"/>
        <end position="1382"/>
    </location>
</feature>
<name>A0AAD1U8G4_EUPCR</name>
<feature type="compositionally biased region" description="Basic and acidic residues" evidence="2">
    <location>
        <begin position="1348"/>
        <end position="1360"/>
    </location>
</feature>
<feature type="region of interest" description="Disordered" evidence="2">
    <location>
        <begin position="1"/>
        <end position="28"/>
    </location>
</feature>
<evidence type="ECO:0000313" key="4">
    <source>
        <dbReference type="Proteomes" id="UP001295684"/>
    </source>
</evidence>
<dbReference type="GO" id="GO:0000796">
    <property type="term" value="C:condensin complex"/>
    <property type="evidence" value="ECO:0007669"/>
    <property type="project" value="InterPro"/>
</dbReference>
<feature type="coiled-coil region" evidence="1">
    <location>
        <begin position="1084"/>
        <end position="1115"/>
    </location>
</feature>
<sequence>MALKSGASRNNDQMVIDDDQSDNESQSEEIMQELNTMFLKAIDLGGKKFKVEWKSRIIEMLDANSESLKQFILHIFTQILQFSKPDSQLKPLYDFLSHVFTHFSKSSSLNTENLEDMLDDLLGFLLDVSTNGSQVKFQVRSLKLLLIILNNIGRDFCQEYFKSNEKLQEEAIQMLYVNFANKNDRVLNSCFQLYKDIFRGFIREIHMIFDDLFLKVAFTNPKSEIREKSIRMMNLSKAKVFKIHELCMDKEPNVRTALYEKLQGQMHVFKIPEGKLYRFITRGLSENDSRAKNSFYNFLLSFCVKSPEEEVKECSKDESDEEAYDFQDNPRDGVSKIHLNYDFKYEGSREKQVKMTIFEIFQKLKIHKTHYIDGFSDLPLRYMNFVFTTFDREDVLKCVESVYKTIIEVIVQGKKGKSVFFSHFSFIRIAMECTKILLQDIEEGYDSLDPIIPEIDDYEKVFEYFTKNSIPKREELEILSEWSKYSLHMPHSIPSIHESIKNLFLNYISDSDPSIQHYTKIINKALQDEFENERDIHDIEYCQTTPRNFKNIYLKKRTINTLCKPVTSNLFISDPDDVCVIMIIVLFQISLSEIPEFISSVKDAIRTIREDLETEFDENQAEDQIESSIPQLKFIYEKDLNKHIERITELTETKRMSSNLPKDEQRKIDEKFGETISKIQSVKKNLENCSLHEKIINRRTLKIIQILCQLTVKNGTDDHTMTWVGGCVIEHIKNKDIENIDICLSIIVDILLFDKDLSASFLRIYQTMIANSGATPDQIIEENTKVPQIITIIKALFDMFCILENIGLDCADDYTLIRDDNDRIVPNHSLEENDQIRLQLSNKLLSLLITNFCLCCNIHVRHLVTQGLMKILLEHNLGNPPLTKEFEYFQDRIMNNESIYCALIIGSLLINEPGNSKDERNSTNNIVYSQMDETFEIFLRKYGAKRRNQAIQIFEACLFILKVNLNQNLYRKRRNKSSKNEFLSLLTTMSGQKVLRYACILFKEASISYSKMEELGYSENCTIVDKISPLVITLLMCLKLFKENFNNSTSYFFPQIIWEYLEEDKLSLQELTILKSVLKDTLKNEKLTQNLKDVIKEIQKKIHNGLKKREENKEESKEVSIQDDLKSLDYLCEETVERYELFLDLTKDIKVVGLITPPIPMKEKKRPRFTDIYEISNEMNNDEIPSVDYMLADDEDLYFQVYSEYVRQSVNSLSKRPLPKKASRTTAKKLRGRRQEGMNSRNDQINLELIEEESNSEFSSSYRSSRVKSPLNQEVVSISKRQRGLNKISPQYDKYTVKDSQNKNISKMRKEMHQFSQYISSQKRSGQKEPQEIQFDIPEPLIEEFSEDSEKSSCPDKDSSYDEDSNSEEEIDTRPRMKKNKL</sequence>
<evidence type="ECO:0000256" key="1">
    <source>
        <dbReference type="SAM" id="Coils"/>
    </source>
</evidence>
<feature type="compositionally biased region" description="Basic residues" evidence="2">
    <location>
        <begin position="1217"/>
        <end position="1232"/>
    </location>
</feature>